<name>A0A9D9ILX7_9BACT</name>
<evidence type="ECO:0008006" key="4">
    <source>
        <dbReference type="Google" id="ProtNLM"/>
    </source>
</evidence>
<reference evidence="2" key="1">
    <citation type="submission" date="2020-10" db="EMBL/GenBank/DDBJ databases">
        <authorList>
            <person name="Gilroy R."/>
        </authorList>
    </citation>
    <scope>NUCLEOTIDE SEQUENCE</scope>
    <source>
        <strain evidence="2">6919</strain>
    </source>
</reference>
<gene>
    <name evidence="2" type="ORF">IAB88_00030</name>
</gene>
<reference evidence="2" key="2">
    <citation type="journal article" date="2021" name="PeerJ">
        <title>Extensive microbial diversity within the chicken gut microbiome revealed by metagenomics and culture.</title>
        <authorList>
            <person name="Gilroy R."/>
            <person name="Ravi A."/>
            <person name="Getino M."/>
            <person name="Pursley I."/>
            <person name="Horton D.L."/>
            <person name="Alikhan N.F."/>
            <person name="Baker D."/>
            <person name="Gharbi K."/>
            <person name="Hall N."/>
            <person name="Watson M."/>
            <person name="Adriaenssens E.M."/>
            <person name="Foster-Nyarko E."/>
            <person name="Jarju S."/>
            <person name="Secka A."/>
            <person name="Antonio M."/>
            <person name="Oren A."/>
            <person name="Chaudhuri R.R."/>
            <person name="La Ragione R."/>
            <person name="Hildebrand F."/>
            <person name="Pallen M.J."/>
        </authorList>
    </citation>
    <scope>NUCLEOTIDE SEQUENCE</scope>
    <source>
        <strain evidence="2">6919</strain>
    </source>
</reference>
<protein>
    <recommendedName>
        <fullName evidence="4">Tetratricopeptide repeat protein</fullName>
    </recommendedName>
</protein>
<comment type="caution">
    <text evidence="2">The sequence shown here is derived from an EMBL/GenBank/DDBJ whole genome shotgun (WGS) entry which is preliminary data.</text>
</comment>
<dbReference type="Proteomes" id="UP000823598">
    <property type="component" value="Unassembled WGS sequence"/>
</dbReference>
<proteinExistence type="predicted"/>
<organism evidence="2 3">
    <name type="scientific">Candidatus Limisoma faecipullorum</name>
    <dbReference type="NCBI Taxonomy" id="2840854"/>
    <lineage>
        <taxon>Bacteria</taxon>
        <taxon>Pseudomonadati</taxon>
        <taxon>Bacteroidota</taxon>
        <taxon>Bacteroidia</taxon>
        <taxon>Bacteroidales</taxon>
        <taxon>Candidatus Limisoma</taxon>
    </lineage>
</organism>
<sequence>MGKSQRAEIFDKAIANRQKLPEAMAEGIIADYPFFTPAIVAALQENDDINEDGREKLIKLAAANMADRIALCDIAGPEAGKFRNFYPDESVKKVKSTMDTIEHFLDTFGNDDEAEIKALEQKIFNPVPDYAQLLEKEERDSLPSENELDEQTMSANDLLINKFITMSKKKEAHFPSQEETVPPEVAEAPSPKSADDQTDNSMLSESLAKIYIRQHRYEKALEIILSLSLNFPEKSIYFADQIRFLRKLIVNEKYKQKNNN</sequence>
<feature type="compositionally biased region" description="Low complexity" evidence="1">
    <location>
        <begin position="178"/>
        <end position="191"/>
    </location>
</feature>
<evidence type="ECO:0000256" key="1">
    <source>
        <dbReference type="SAM" id="MobiDB-lite"/>
    </source>
</evidence>
<accession>A0A9D9ILX7</accession>
<dbReference type="AlphaFoldDB" id="A0A9D9ILX7"/>
<evidence type="ECO:0000313" key="2">
    <source>
        <dbReference type="EMBL" id="MBO8475364.1"/>
    </source>
</evidence>
<dbReference type="EMBL" id="JADIMC010000001">
    <property type="protein sequence ID" value="MBO8475364.1"/>
    <property type="molecule type" value="Genomic_DNA"/>
</dbReference>
<evidence type="ECO:0000313" key="3">
    <source>
        <dbReference type="Proteomes" id="UP000823598"/>
    </source>
</evidence>
<feature type="region of interest" description="Disordered" evidence="1">
    <location>
        <begin position="171"/>
        <end position="200"/>
    </location>
</feature>